<evidence type="ECO:0000256" key="1">
    <source>
        <dbReference type="ARBA" id="ARBA00022679"/>
    </source>
</evidence>
<keyword evidence="1" id="KW-0808">Transferase</keyword>
<dbReference type="RefSeq" id="WP_199704415.1">
    <property type="nucleotide sequence ID" value="NZ_JAEMNV010000003.1"/>
</dbReference>
<evidence type="ECO:0000256" key="2">
    <source>
        <dbReference type="ARBA" id="ARBA00022777"/>
    </source>
</evidence>
<dbReference type="SMART" id="SM01012">
    <property type="entry name" value="ANTAR"/>
    <property type="match status" value="1"/>
</dbReference>
<dbReference type="Pfam" id="PF13185">
    <property type="entry name" value="GAF_2"/>
    <property type="match status" value="1"/>
</dbReference>
<name>A0A934NR22_9NOCA</name>
<sequence length="244" mass="26445">MVDREGPLVRAFVDLADTLVADYDVIELAQRLVDHCVHLLAVDAAGIMLGDPGGRLHVLASTSEQTRLLELFQVEVDGGPCLQAYRTGREALVDDLQLDSAQWQAFADRAVSEGYLAVFALPMRLRGERIGAINLFRTATGHLSNADLAVARALADIATIGILQERVLARNETVTHQLQGALDTRVIIEQAKGVLAERSGLDMDQAFAMLRKAARDNNTRLTDLARSVVDGSADSADLFGRRAT</sequence>
<protein>
    <submittedName>
        <fullName evidence="6">GAF and ANTAR domain-containing protein</fullName>
    </submittedName>
</protein>
<keyword evidence="3" id="KW-0805">Transcription regulation</keyword>
<dbReference type="EMBL" id="JAEMNV010000003">
    <property type="protein sequence ID" value="MBJ8339697.1"/>
    <property type="molecule type" value="Genomic_DNA"/>
</dbReference>
<dbReference type="SUPFAM" id="SSF55781">
    <property type="entry name" value="GAF domain-like"/>
    <property type="match status" value="1"/>
</dbReference>
<accession>A0A934NR22</accession>
<keyword evidence="7" id="KW-1185">Reference proteome</keyword>
<dbReference type="Gene3D" id="1.10.10.10">
    <property type="entry name" value="Winged helix-like DNA-binding domain superfamily/Winged helix DNA-binding domain"/>
    <property type="match status" value="1"/>
</dbReference>
<dbReference type="Gene3D" id="3.30.450.40">
    <property type="match status" value="1"/>
</dbReference>
<dbReference type="InterPro" id="IPR005561">
    <property type="entry name" value="ANTAR"/>
</dbReference>
<dbReference type="Pfam" id="PF03861">
    <property type="entry name" value="ANTAR"/>
    <property type="match status" value="1"/>
</dbReference>
<dbReference type="Proteomes" id="UP000655868">
    <property type="component" value="Unassembled WGS sequence"/>
</dbReference>
<dbReference type="GO" id="GO:0016301">
    <property type="term" value="F:kinase activity"/>
    <property type="evidence" value="ECO:0007669"/>
    <property type="project" value="UniProtKB-KW"/>
</dbReference>
<dbReference type="InterPro" id="IPR029016">
    <property type="entry name" value="GAF-like_dom_sf"/>
</dbReference>
<gene>
    <name evidence="6" type="ORF">JGU71_12445</name>
</gene>
<dbReference type="InterPro" id="IPR036388">
    <property type="entry name" value="WH-like_DNA-bd_sf"/>
</dbReference>
<reference evidence="6" key="1">
    <citation type="submission" date="2020-12" db="EMBL/GenBank/DDBJ databases">
        <title>Antrihabitans popcorni sp. nov. and Antrihabitans auranticaus sp. nov., isolated from a larva cave.</title>
        <authorList>
            <person name="Lee S.D."/>
            <person name="Kim I.S."/>
        </authorList>
    </citation>
    <scope>NUCLEOTIDE SEQUENCE</scope>
    <source>
        <strain evidence="6">YC3-6</strain>
    </source>
</reference>
<keyword evidence="2" id="KW-0418">Kinase</keyword>
<keyword evidence="4" id="KW-0804">Transcription</keyword>
<dbReference type="InterPro" id="IPR012074">
    <property type="entry name" value="GAF_ANTAR"/>
</dbReference>
<proteinExistence type="predicted"/>
<dbReference type="InterPro" id="IPR011006">
    <property type="entry name" value="CheY-like_superfamily"/>
</dbReference>
<organism evidence="6 7">
    <name type="scientific">Antrihabitans stalagmiti</name>
    <dbReference type="NCBI Taxonomy" id="2799499"/>
    <lineage>
        <taxon>Bacteria</taxon>
        <taxon>Bacillati</taxon>
        <taxon>Actinomycetota</taxon>
        <taxon>Actinomycetes</taxon>
        <taxon>Mycobacteriales</taxon>
        <taxon>Nocardiaceae</taxon>
        <taxon>Antrihabitans</taxon>
    </lineage>
</organism>
<evidence type="ECO:0000256" key="4">
    <source>
        <dbReference type="ARBA" id="ARBA00023163"/>
    </source>
</evidence>
<comment type="caution">
    <text evidence="6">The sequence shown here is derived from an EMBL/GenBank/DDBJ whole genome shotgun (WGS) entry which is preliminary data.</text>
</comment>
<evidence type="ECO:0000313" key="6">
    <source>
        <dbReference type="EMBL" id="MBJ8339697.1"/>
    </source>
</evidence>
<dbReference type="InterPro" id="IPR003018">
    <property type="entry name" value="GAF"/>
</dbReference>
<feature type="domain" description="ANTAR" evidence="5">
    <location>
        <begin position="168"/>
        <end position="229"/>
    </location>
</feature>
<dbReference type="SUPFAM" id="SSF52172">
    <property type="entry name" value="CheY-like"/>
    <property type="match status" value="1"/>
</dbReference>
<evidence type="ECO:0000313" key="7">
    <source>
        <dbReference type="Proteomes" id="UP000655868"/>
    </source>
</evidence>
<dbReference type="AlphaFoldDB" id="A0A934NR22"/>
<dbReference type="GO" id="GO:0003723">
    <property type="term" value="F:RNA binding"/>
    <property type="evidence" value="ECO:0007669"/>
    <property type="project" value="InterPro"/>
</dbReference>
<evidence type="ECO:0000256" key="3">
    <source>
        <dbReference type="ARBA" id="ARBA00023015"/>
    </source>
</evidence>
<dbReference type="PROSITE" id="PS50921">
    <property type="entry name" value="ANTAR"/>
    <property type="match status" value="1"/>
</dbReference>
<dbReference type="SMART" id="SM00065">
    <property type="entry name" value="GAF"/>
    <property type="match status" value="1"/>
</dbReference>
<dbReference type="PIRSF" id="PIRSF036625">
    <property type="entry name" value="GAF_ANTAR"/>
    <property type="match status" value="1"/>
</dbReference>
<evidence type="ECO:0000259" key="5">
    <source>
        <dbReference type="PROSITE" id="PS50921"/>
    </source>
</evidence>